<dbReference type="PROSITE" id="PS50235">
    <property type="entry name" value="USP_3"/>
    <property type="match status" value="1"/>
</dbReference>
<dbReference type="GO" id="GO:0016579">
    <property type="term" value="P:protein deubiquitination"/>
    <property type="evidence" value="ECO:0007669"/>
    <property type="project" value="InterPro"/>
</dbReference>
<evidence type="ECO:0000256" key="5">
    <source>
        <dbReference type="ARBA" id="ARBA00022786"/>
    </source>
</evidence>
<dbReference type="InterPro" id="IPR038765">
    <property type="entry name" value="Papain-like_cys_pep_sf"/>
</dbReference>
<keyword evidence="5" id="KW-0833">Ubl conjugation pathway</keyword>
<dbReference type="PANTHER" id="PTHR24006">
    <property type="entry name" value="UBIQUITIN CARBOXYL-TERMINAL HYDROLASE"/>
    <property type="match status" value="1"/>
</dbReference>
<accession>A0AAD9ILA3</accession>
<dbReference type="InterPro" id="IPR050164">
    <property type="entry name" value="Peptidase_C19"/>
</dbReference>
<comment type="similarity">
    <text evidence="2">Belongs to the peptidase C19 family.</text>
</comment>
<sequence length="312" mass="33748">MPSPPGGQPGKDQATLFRQPAGLAGLLCPSAQNACGAEVPHGEDTAADEVFLRALRTRLGFTSALAHPRLKAWQALIRDCPFAGLMTWQSRCVRCGHRSECQLSPLAMLQLPVRASPGRASIVGNRRCDGLSLADCLCDFGAPELVREARCDACAGAAGGSGLRGRIRWPCWARLPPRMLCVALQRSTWSATGHPLKIEGHIAFPEELSEGSLAHKIPWWSEQREARGAARGSARDVPETPAQTPMHAPYQLVAVACHLGVATSGHWVVHRRLRAQRGEDAWVTASDGRVCRTTLPCVLASEASILYYERRA</sequence>
<keyword evidence="7" id="KW-0788">Thiol protease</keyword>
<evidence type="ECO:0000256" key="3">
    <source>
        <dbReference type="ARBA" id="ARBA00012759"/>
    </source>
</evidence>
<gene>
    <name evidence="9" type="ORF">QBZ16_002043</name>
</gene>
<keyword evidence="4" id="KW-0645">Protease</keyword>
<evidence type="ECO:0000256" key="2">
    <source>
        <dbReference type="ARBA" id="ARBA00009085"/>
    </source>
</evidence>
<evidence type="ECO:0000259" key="8">
    <source>
        <dbReference type="PROSITE" id="PS50235"/>
    </source>
</evidence>
<comment type="catalytic activity">
    <reaction evidence="1">
        <text>Thiol-dependent hydrolysis of ester, thioester, amide, peptide and isopeptide bonds formed by the C-terminal Gly of ubiquitin (a 76-residue protein attached to proteins as an intracellular targeting signal).</text>
        <dbReference type="EC" id="3.4.19.12"/>
    </reaction>
</comment>
<evidence type="ECO:0000256" key="7">
    <source>
        <dbReference type="ARBA" id="ARBA00022807"/>
    </source>
</evidence>
<dbReference type="GO" id="GO:0006508">
    <property type="term" value="P:proteolysis"/>
    <property type="evidence" value="ECO:0007669"/>
    <property type="project" value="UniProtKB-KW"/>
</dbReference>
<evidence type="ECO:0000256" key="1">
    <source>
        <dbReference type="ARBA" id="ARBA00000707"/>
    </source>
</evidence>
<dbReference type="GO" id="GO:0005829">
    <property type="term" value="C:cytosol"/>
    <property type="evidence" value="ECO:0007669"/>
    <property type="project" value="TreeGrafter"/>
</dbReference>
<dbReference type="GO" id="GO:0004843">
    <property type="term" value="F:cysteine-type deubiquitinase activity"/>
    <property type="evidence" value="ECO:0007669"/>
    <property type="project" value="UniProtKB-EC"/>
</dbReference>
<evidence type="ECO:0000313" key="9">
    <source>
        <dbReference type="EMBL" id="KAK2079648.1"/>
    </source>
</evidence>
<evidence type="ECO:0000256" key="6">
    <source>
        <dbReference type="ARBA" id="ARBA00022801"/>
    </source>
</evidence>
<organism evidence="9 10">
    <name type="scientific">Prototheca wickerhamii</name>
    <dbReference type="NCBI Taxonomy" id="3111"/>
    <lineage>
        <taxon>Eukaryota</taxon>
        <taxon>Viridiplantae</taxon>
        <taxon>Chlorophyta</taxon>
        <taxon>core chlorophytes</taxon>
        <taxon>Trebouxiophyceae</taxon>
        <taxon>Chlorellales</taxon>
        <taxon>Chlorellaceae</taxon>
        <taxon>Prototheca</taxon>
    </lineage>
</organism>
<dbReference type="EC" id="3.4.19.12" evidence="3"/>
<evidence type="ECO:0000256" key="4">
    <source>
        <dbReference type="ARBA" id="ARBA00022670"/>
    </source>
</evidence>
<keyword evidence="10" id="KW-1185">Reference proteome</keyword>
<dbReference type="Gene3D" id="3.90.70.10">
    <property type="entry name" value="Cysteine proteinases"/>
    <property type="match status" value="1"/>
</dbReference>
<dbReference type="EMBL" id="JASFZW010000002">
    <property type="protein sequence ID" value="KAK2079648.1"/>
    <property type="molecule type" value="Genomic_DNA"/>
</dbReference>
<dbReference type="Proteomes" id="UP001255856">
    <property type="component" value="Unassembled WGS sequence"/>
</dbReference>
<proteinExistence type="inferred from homology"/>
<feature type="domain" description="USP" evidence="8">
    <location>
        <begin position="1"/>
        <end position="311"/>
    </location>
</feature>
<dbReference type="AlphaFoldDB" id="A0AAD9ILA3"/>
<dbReference type="SUPFAM" id="SSF54001">
    <property type="entry name" value="Cysteine proteinases"/>
    <property type="match status" value="1"/>
</dbReference>
<evidence type="ECO:0000313" key="10">
    <source>
        <dbReference type="Proteomes" id="UP001255856"/>
    </source>
</evidence>
<dbReference type="InterPro" id="IPR028889">
    <property type="entry name" value="USP"/>
</dbReference>
<dbReference type="Pfam" id="PF00443">
    <property type="entry name" value="UCH"/>
    <property type="match status" value="1"/>
</dbReference>
<protein>
    <recommendedName>
        <fullName evidence="3">ubiquitinyl hydrolase 1</fullName>
        <ecNumber evidence="3">3.4.19.12</ecNumber>
    </recommendedName>
</protein>
<dbReference type="GO" id="GO:0005634">
    <property type="term" value="C:nucleus"/>
    <property type="evidence" value="ECO:0007669"/>
    <property type="project" value="TreeGrafter"/>
</dbReference>
<comment type="caution">
    <text evidence="9">The sequence shown here is derived from an EMBL/GenBank/DDBJ whole genome shotgun (WGS) entry which is preliminary data.</text>
</comment>
<reference evidence="9" key="1">
    <citation type="submission" date="2021-01" db="EMBL/GenBank/DDBJ databases">
        <authorList>
            <person name="Eckstrom K.M.E."/>
        </authorList>
    </citation>
    <scope>NUCLEOTIDE SEQUENCE</scope>
    <source>
        <strain evidence="9">UVCC 0001</strain>
    </source>
</reference>
<dbReference type="PANTHER" id="PTHR24006:SF888">
    <property type="entry name" value="UBIQUITIN CARBOXYL-TERMINAL HYDROLASE 30"/>
    <property type="match status" value="1"/>
</dbReference>
<dbReference type="InterPro" id="IPR001394">
    <property type="entry name" value="Peptidase_C19_UCH"/>
</dbReference>
<name>A0AAD9ILA3_PROWI</name>
<keyword evidence="6" id="KW-0378">Hydrolase</keyword>